<organism evidence="1">
    <name type="scientific">Rhizophora mucronata</name>
    <name type="common">Asiatic mangrove</name>
    <dbReference type="NCBI Taxonomy" id="61149"/>
    <lineage>
        <taxon>Eukaryota</taxon>
        <taxon>Viridiplantae</taxon>
        <taxon>Streptophyta</taxon>
        <taxon>Embryophyta</taxon>
        <taxon>Tracheophyta</taxon>
        <taxon>Spermatophyta</taxon>
        <taxon>Magnoliopsida</taxon>
        <taxon>eudicotyledons</taxon>
        <taxon>Gunneridae</taxon>
        <taxon>Pentapetalae</taxon>
        <taxon>rosids</taxon>
        <taxon>fabids</taxon>
        <taxon>Malpighiales</taxon>
        <taxon>Rhizophoraceae</taxon>
        <taxon>Rhizophora</taxon>
    </lineage>
</organism>
<dbReference type="AlphaFoldDB" id="A0A2P2N2H1"/>
<accession>A0A2P2N2H1</accession>
<dbReference type="EMBL" id="GGEC01056183">
    <property type="protein sequence ID" value="MBX36667.1"/>
    <property type="molecule type" value="Transcribed_RNA"/>
</dbReference>
<reference evidence="1" key="1">
    <citation type="submission" date="2018-02" db="EMBL/GenBank/DDBJ databases">
        <title>Rhizophora mucronata_Transcriptome.</title>
        <authorList>
            <person name="Meera S.P."/>
            <person name="Sreeshan A."/>
            <person name="Augustine A."/>
        </authorList>
    </citation>
    <scope>NUCLEOTIDE SEQUENCE</scope>
    <source>
        <tissue evidence="1">Leaf</tissue>
    </source>
</reference>
<proteinExistence type="predicted"/>
<evidence type="ECO:0000313" key="1">
    <source>
        <dbReference type="EMBL" id="MBX36667.1"/>
    </source>
</evidence>
<protein>
    <submittedName>
        <fullName evidence="1">Uncharacterized protein</fullName>
    </submittedName>
</protein>
<sequence>MIFVSTDIKMLVNETRYGKSELNLVSMKMLGLFNRFGAMFDVNGLSSSLYFAIASVGPD</sequence>
<name>A0A2P2N2H1_RHIMU</name>